<dbReference type="InterPro" id="IPR002508">
    <property type="entry name" value="MurNAc-LAA_cat"/>
</dbReference>
<dbReference type="Proteomes" id="UP000190206">
    <property type="component" value="Unassembled WGS sequence"/>
</dbReference>
<dbReference type="CDD" id="cd02696">
    <property type="entry name" value="MurNAc-LAA"/>
    <property type="match status" value="1"/>
</dbReference>
<reference evidence="4 6" key="2">
    <citation type="submission" date="2016-12" db="EMBL/GenBank/DDBJ databases">
        <title>Clostridium tepidum sp. nov., a close relative of Clostridium sporogenes and Clostridium botulinum Group I.</title>
        <authorList>
            <person name="Dobritsa A.P."/>
            <person name="Kutumbaka K.K."/>
            <person name="Werner K."/>
            <person name="Wiedmann M."/>
            <person name="Asmus A."/>
            <person name="Samadpour M."/>
        </authorList>
    </citation>
    <scope>NUCLEOTIDE SEQUENCE [LARGE SCALE GENOMIC DNA]</scope>
    <source>
        <strain evidence="4 6">IEH 97212</strain>
    </source>
</reference>
<dbReference type="EMBL" id="MRAD01000008">
    <property type="protein sequence ID" value="OOO61914.1"/>
    <property type="molecule type" value="Genomic_DNA"/>
</dbReference>
<evidence type="ECO:0000313" key="4">
    <source>
        <dbReference type="EMBL" id="OOO64721.1"/>
    </source>
</evidence>
<evidence type="ECO:0000313" key="3">
    <source>
        <dbReference type="EMBL" id="OOO61914.1"/>
    </source>
</evidence>
<keyword evidence="1" id="KW-0378">Hydrolase</keyword>
<dbReference type="InterPro" id="IPR011123">
    <property type="entry name" value="Y_Y_Y"/>
</dbReference>
<dbReference type="Pfam" id="PF07495">
    <property type="entry name" value="Y_Y_Y"/>
    <property type="match status" value="1"/>
</dbReference>
<accession>A0A1S9I310</accession>
<comment type="caution">
    <text evidence="4">The sequence shown here is derived from an EMBL/GenBank/DDBJ whole genome shotgun (WGS) entry which is preliminary data.</text>
</comment>
<keyword evidence="5" id="KW-1185">Reference proteome</keyword>
<proteinExistence type="predicted"/>
<dbReference type="Proteomes" id="UP000190256">
    <property type="component" value="Unassembled WGS sequence"/>
</dbReference>
<dbReference type="GO" id="GO:0009253">
    <property type="term" value="P:peptidoglycan catabolic process"/>
    <property type="evidence" value="ECO:0007669"/>
    <property type="project" value="InterPro"/>
</dbReference>
<sequence>MRIKNLFVNFLVLIFISVIINCANSVKVNAISATNIMGKSQLTQEQALNYFRTRNNVKSDQSIKEFISMVWQEANIEGIKADVAFMQIMKETNFLKFTGDVKESQNNFAGIGATGNGVCGVYFKDTRTGVRAVIQHLKAYSSTEELKNNCVYPRFTYVERGIAPYVEWLGIGENPNYPDKGWAADSNYGKSIVTMMNSAKCLSNSSKVEKNTDILNKAIVEKLDVSLNGNKIVNDELKLGQVYTIKAYGSSSNGVLYEYWIKDLAKNSWTKIRDYSISNEVTWTPNKSGKYLIGVHVKDKYSKERLDNHKYEEYNVQGNLIKTIVLDAGHGGRDSGALSSQATGRLHEADIVQKITIKLGNLLKKVGYNIIYTRDKVDNYNYHSITQNLEDRINVANSIKADLFMSIHTDSFDIPSANGYSTHYSTYRPKLDNSGVYKDDDGVWYDRTPCDAALKSKVLSHFIVNEMSSLGRSNRGISDHNLYVTKNALMTSILVETGFVSNDTEVRKLNSDSYKNQIAQKLYNAVVKLFSI</sequence>
<dbReference type="Pfam" id="PF01832">
    <property type="entry name" value="Glucosaminidase"/>
    <property type="match status" value="1"/>
</dbReference>
<dbReference type="RefSeq" id="WP_078024385.1">
    <property type="nucleotide sequence ID" value="NZ_JANKAH010000011.1"/>
</dbReference>
<dbReference type="GO" id="GO:0008745">
    <property type="term" value="F:N-acetylmuramoyl-L-alanine amidase activity"/>
    <property type="evidence" value="ECO:0007669"/>
    <property type="project" value="InterPro"/>
</dbReference>
<dbReference type="GO" id="GO:0030288">
    <property type="term" value="C:outer membrane-bounded periplasmic space"/>
    <property type="evidence" value="ECO:0007669"/>
    <property type="project" value="TreeGrafter"/>
</dbReference>
<dbReference type="AlphaFoldDB" id="A0A1S9I310"/>
<evidence type="ECO:0000313" key="6">
    <source>
        <dbReference type="Proteomes" id="UP000190256"/>
    </source>
</evidence>
<dbReference type="Pfam" id="PF01520">
    <property type="entry name" value="Amidase_3"/>
    <property type="match status" value="1"/>
</dbReference>
<dbReference type="OrthoDB" id="9763643at2"/>
<evidence type="ECO:0000256" key="1">
    <source>
        <dbReference type="ARBA" id="ARBA00022801"/>
    </source>
</evidence>
<dbReference type="PANTHER" id="PTHR30404:SF0">
    <property type="entry name" value="N-ACETYLMURAMOYL-L-ALANINE AMIDASE AMIC"/>
    <property type="match status" value="1"/>
</dbReference>
<dbReference type="Gene3D" id="3.40.630.40">
    <property type="entry name" value="Zn-dependent exopeptidases"/>
    <property type="match status" value="1"/>
</dbReference>
<dbReference type="SMART" id="SM00646">
    <property type="entry name" value="Ami_3"/>
    <property type="match status" value="1"/>
</dbReference>
<reference evidence="3 5" key="1">
    <citation type="submission" date="2016-12" db="EMBL/GenBank/DDBJ databases">
        <title>Clostridium tepidum sp. nov., a close relative of Clostridium sporogenes and Clostridium botulinum Group I.</title>
        <authorList>
            <person name="Dobritsa A.P."/>
            <person name="Kutumbaka K."/>
            <person name="Werner K."/>
            <person name="Samadpour M."/>
        </authorList>
    </citation>
    <scope>NUCLEOTIDE SEQUENCE [LARGE SCALE GENOMIC DNA]</scope>
    <source>
        <strain evidence="3 5">PE</strain>
    </source>
</reference>
<dbReference type="PANTHER" id="PTHR30404">
    <property type="entry name" value="N-ACETYLMURAMOYL-L-ALANINE AMIDASE"/>
    <property type="match status" value="1"/>
</dbReference>
<organism evidence="4 6">
    <name type="scientific">Clostridium tepidum</name>
    <dbReference type="NCBI Taxonomy" id="1962263"/>
    <lineage>
        <taxon>Bacteria</taxon>
        <taxon>Bacillati</taxon>
        <taxon>Bacillota</taxon>
        <taxon>Clostridia</taxon>
        <taxon>Eubacteriales</taxon>
        <taxon>Clostridiaceae</taxon>
        <taxon>Clostridium</taxon>
    </lineage>
</organism>
<dbReference type="InterPro" id="IPR050695">
    <property type="entry name" value="N-acetylmuramoyl_amidase_3"/>
</dbReference>
<gene>
    <name evidence="3" type="ORF">BS637_08900</name>
    <name evidence="4" type="ORF">BS638_10075</name>
</gene>
<protein>
    <recommendedName>
        <fullName evidence="2">MurNAc-LAA domain-containing protein</fullName>
    </recommendedName>
</protein>
<name>A0A1S9I310_9CLOT</name>
<feature type="domain" description="MurNAc-LAA" evidence="2">
    <location>
        <begin position="393"/>
        <end position="527"/>
    </location>
</feature>
<evidence type="ECO:0000313" key="5">
    <source>
        <dbReference type="Proteomes" id="UP000190206"/>
    </source>
</evidence>
<evidence type="ECO:0000259" key="2">
    <source>
        <dbReference type="SMART" id="SM00646"/>
    </source>
</evidence>
<dbReference type="GO" id="GO:0004040">
    <property type="term" value="F:amidase activity"/>
    <property type="evidence" value="ECO:0007669"/>
    <property type="project" value="InterPro"/>
</dbReference>
<dbReference type="SUPFAM" id="SSF53187">
    <property type="entry name" value="Zn-dependent exopeptidases"/>
    <property type="match status" value="1"/>
</dbReference>
<dbReference type="InterPro" id="IPR002901">
    <property type="entry name" value="MGlyc_endo_b_GlcNAc-like_dom"/>
</dbReference>
<dbReference type="EMBL" id="MRAE01000026">
    <property type="protein sequence ID" value="OOO64721.1"/>
    <property type="molecule type" value="Genomic_DNA"/>
</dbReference>
<dbReference type="Gene3D" id="1.10.530.10">
    <property type="match status" value="1"/>
</dbReference>
<dbReference type="STRING" id="1962263.BS637_08900"/>